<proteinExistence type="predicted"/>
<evidence type="ECO:0000313" key="1">
    <source>
        <dbReference type="EMBL" id="EPZ34516.1"/>
    </source>
</evidence>
<reference evidence="1 2" key="1">
    <citation type="journal article" date="2013" name="Curr. Biol.">
        <title>Shared signatures of parasitism and phylogenomics unite Cryptomycota and microsporidia.</title>
        <authorList>
            <person name="James T.Y."/>
            <person name="Pelin A."/>
            <person name="Bonen L."/>
            <person name="Ahrendt S."/>
            <person name="Sain D."/>
            <person name="Corradi N."/>
            <person name="Stajich J.E."/>
        </authorList>
    </citation>
    <scope>NUCLEOTIDE SEQUENCE [LARGE SCALE GENOMIC DNA]</scope>
    <source>
        <strain evidence="1 2">CSF55</strain>
    </source>
</reference>
<accession>A0A075B113</accession>
<dbReference type="HOGENOM" id="CLU_2905438_0_0_1"/>
<gene>
    <name evidence="1" type="ORF">O9G_005907</name>
</gene>
<dbReference type="EMBL" id="KE560946">
    <property type="protein sequence ID" value="EPZ34516.1"/>
    <property type="molecule type" value="Genomic_DNA"/>
</dbReference>
<dbReference type="Proteomes" id="UP000030755">
    <property type="component" value="Unassembled WGS sequence"/>
</dbReference>
<name>A0A075B113_ROZAC</name>
<evidence type="ECO:0000313" key="2">
    <source>
        <dbReference type="Proteomes" id="UP000030755"/>
    </source>
</evidence>
<keyword evidence="2" id="KW-1185">Reference proteome</keyword>
<protein>
    <submittedName>
        <fullName evidence="1">Uncharacterized protein</fullName>
    </submittedName>
</protein>
<dbReference type="AlphaFoldDB" id="A0A075B113"/>
<sequence length="62" mass="7050">MEEEQNIEIIEEKYKLLSDFVDEDEIKSAGAPIASCSFNDIKTLMNAMLVVSLKAFPINHIY</sequence>
<organism evidence="1 2">
    <name type="scientific">Rozella allomycis (strain CSF55)</name>
    <dbReference type="NCBI Taxonomy" id="988480"/>
    <lineage>
        <taxon>Eukaryota</taxon>
        <taxon>Fungi</taxon>
        <taxon>Fungi incertae sedis</taxon>
        <taxon>Cryptomycota</taxon>
        <taxon>Cryptomycota incertae sedis</taxon>
        <taxon>Rozella</taxon>
    </lineage>
</organism>